<evidence type="ECO:0000259" key="1">
    <source>
        <dbReference type="Pfam" id="PF07727"/>
    </source>
</evidence>
<proteinExistence type="predicted"/>
<comment type="caution">
    <text evidence="3">The sequence shown here is derived from an EMBL/GenBank/DDBJ whole genome shotgun (WGS) entry which is preliminary data.</text>
</comment>
<dbReference type="Pfam" id="PF25597">
    <property type="entry name" value="SH3_retrovirus"/>
    <property type="match status" value="1"/>
</dbReference>
<feature type="domain" description="Reverse transcriptase Ty1/copia-type" evidence="1">
    <location>
        <begin position="166"/>
        <end position="373"/>
    </location>
</feature>
<dbReference type="Pfam" id="PF07727">
    <property type="entry name" value="RVT_2"/>
    <property type="match status" value="1"/>
</dbReference>
<name>A0A438DS59_VITVI</name>
<accession>A0A438DS59</accession>
<evidence type="ECO:0000259" key="2">
    <source>
        <dbReference type="Pfam" id="PF25597"/>
    </source>
</evidence>
<dbReference type="InterPro" id="IPR043502">
    <property type="entry name" value="DNA/RNA_pol_sf"/>
</dbReference>
<dbReference type="AlphaFoldDB" id="A0A438DS59"/>
<dbReference type="PANTHER" id="PTHR11439">
    <property type="entry name" value="GAG-POL-RELATED RETROTRANSPOSON"/>
    <property type="match status" value="1"/>
</dbReference>
<evidence type="ECO:0000313" key="3">
    <source>
        <dbReference type="EMBL" id="RVW38336.1"/>
    </source>
</evidence>
<dbReference type="PANTHER" id="PTHR11439:SF467">
    <property type="entry name" value="INTEGRASE CATALYTIC DOMAIN-CONTAINING PROTEIN"/>
    <property type="match status" value="1"/>
</dbReference>
<protein>
    <submittedName>
        <fullName evidence="3">Retrovirus-related Pol polyprotein from transposon RE2</fullName>
    </submittedName>
</protein>
<sequence length="506" mass="57533">MGYNLNHKGYKSLDSNGKLYIFRDVIFDETTFPFAQTDQSSYSIHNSFSLSDSTPSASPPILTVPIDRPINEVDLPSVPNVHSISPVTDVVVQDIVSSSNTNLNRMIGQPRVQGNTHVMTTRSKNGIAKPKVYIATVKEPETVELALQKDEWKQAMIFEFEALQRNNTWSLVPLPEGRIPIGCRWVYKVKENPNGSVEKYKTRLVAKGFHQQVGFDFNETFSLVVKPTIKIVLTIPLSRGWSVRQLDINNAFLNGILQEEVFMSQPQGFVDEKHPEYVCRLHKALYRLKQAPRAWFERLHKTLLQFGFVSSKVDQSLFFRITSTHTTYIFVYVDDILVTGSNAEVVTTLIKQLDVEFSLKDLRKITYFLGIQAKGLPTPMTSGLKISSQDGVPIENAQLYRNEQWKTVKHILRYLRATMDYGIHLNKAIELSLIGFSNVDWGSNPDDRRSVSGHCVLFGNNIVSWHSRKQQTIFRSSIECKKPRIPVLWCDNLSTMLLSANPILHA</sequence>
<organism evidence="3 4">
    <name type="scientific">Vitis vinifera</name>
    <name type="common">Grape</name>
    <dbReference type="NCBI Taxonomy" id="29760"/>
    <lineage>
        <taxon>Eukaryota</taxon>
        <taxon>Viridiplantae</taxon>
        <taxon>Streptophyta</taxon>
        <taxon>Embryophyta</taxon>
        <taxon>Tracheophyta</taxon>
        <taxon>Spermatophyta</taxon>
        <taxon>Magnoliopsida</taxon>
        <taxon>eudicotyledons</taxon>
        <taxon>Gunneridae</taxon>
        <taxon>Pentapetalae</taxon>
        <taxon>rosids</taxon>
        <taxon>Vitales</taxon>
        <taxon>Vitaceae</taxon>
        <taxon>Viteae</taxon>
        <taxon>Vitis</taxon>
    </lineage>
</organism>
<feature type="domain" description="Retroviral polymerase SH3-like" evidence="2">
    <location>
        <begin position="1"/>
        <end position="38"/>
    </location>
</feature>
<gene>
    <name evidence="3" type="primary">RE2_1151</name>
    <name evidence="3" type="ORF">CK203_071121</name>
</gene>
<dbReference type="CDD" id="cd09272">
    <property type="entry name" value="RNase_HI_RT_Ty1"/>
    <property type="match status" value="1"/>
</dbReference>
<dbReference type="InterPro" id="IPR013103">
    <property type="entry name" value="RVT_2"/>
</dbReference>
<dbReference type="InterPro" id="IPR057670">
    <property type="entry name" value="SH3_retrovirus"/>
</dbReference>
<evidence type="ECO:0000313" key="4">
    <source>
        <dbReference type="Proteomes" id="UP000288805"/>
    </source>
</evidence>
<dbReference type="Proteomes" id="UP000288805">
    <property type="component" value="Unassembled WGS sequence"/>
</dbReference>
<dbReference type="SUPFAM" id="SSF56672">
    <property type="entry name" value="DNA/RNA polymerases"/>
    <property type="match status" value="1"/>
</dbReference>
<reference evidence="3 4" key="1">
    <citation type="journal article" date="2018" name="PLoS Genet.">
        <title>Population sequencing reveals clonal diversity and ancestral inbreeding in the grapevine cultivar Chardonnay.</title>
        <authorList>
            <person name="Roach M.J."/>
            <person name="Johnson D.L."/>
            <person name="Bohlmann J."/>
            <person name="van Vuuren H.J."/>
            <person name="Jones S.J."/>
            <person name="Pretorius I.S."/>
            <person name="Schmidt S.A."/>
            <person name="Borneman A.R."/>
        </authorList>
    </citation>
    <scope>NUCLEOTIDE SEQUENCE [LARGE SCALE GENOMIC DNA]</scope>
    <source>
        <strain evidence="4">cv. Chardonnay</strain>
        <tissue evidence="3">Leaf</tissue>
    </source>
</reference>
<dbReference type="EMBL" id="QGNW01001508">
    <property type="protein sequence ID" value="RVW38336.1"/>
    <property type="molecule type" value="Genomic_DNA"/>
</dbReference>